<protein>
    <submittedName>
        <fullName evidence="1">Uncharacterized protein</fullName>
    </submittedName>
</protein>
<organism evidence="1 2">
    <name type="scientific">Candidatus Hakubella thermalkaliphila</name>
    <dbReference type="NCBI Taxonomy" id="2754717"/>
    <lineage>
        <taxon>Bacteria</taxon>
        <taxon>Bacillati</taxon>
        <taxon>Actinomycetota</taxon>
        <taxon>Actinomycetota incertae sedis</taxon>
        <taxon>Candidatus Hakubellales</taxon>
        <taxon>Candidatus Hakubellaceae</taxon>
        <taxon>Candidatus Hakubella</taxon>
    </lineage>
</organism>
<sequence length="27" mass="3156">IELFDFMETDETGKVHRHICNHKGNIA</sequence>
<comment type="caution">
    <text evidence="1">The sequence shown here is derived from an EMBL/GenBank/DDBJ whole genome shotgun (WGS) entry which is preliminary data.</text>
</comment>
<dbReference type="AlphaFoldDB" id="A0A6V8Q6Q7"/>
<accession>A0A6V8Q6Q7</accession>
<reference evidence="1 2" key="1">
    <citation type="journal article" date="2020" name="Front. Microbiol.">
        <title>Single-cell genomics of novel Actinobacteria with the Wood-Ljungdahl pathway discovered in a serpentinizing system.</title>
        <authorList>
            <person name="Merino N."/>
            <person name="Kawai M."/>
            <person name="Boyd E.S."/>
            <person name="Colman D.R."/>
            <person name="McGlynn S.E."/>
            <person name="Nealson K.H."/>
            <person name="Kurokawa K."/>
            <person name="Hongoh Y."/>
        </authorList>
    </citation>
    <scope>NUCLEOTIDE SEQUENCE [LARGE SCALE GENOMIC DNA]</scope>
    <source>
        <strain evidence="1 2">S47</strain>
    </source>
</reference>
<name>A0A6V8Q6Q7_9ACTN</name>
<dbReference type="Proteomes" id="UP000569018">
    <property type="component" value="Unassembled WGS sequence"/>
</dbReference>
<gene>
    <name evidence="1" type="ORF">HKBW3S47_02148</name>
</gene>
<proteinExistence type="predicted"/>
<dbReference type="EMBL" id="BLSD01000257">
    <property type="protein sequence ID" value="GFP40452.1"/>
    <property type="molecule type" value="Genomic_DNA"/>
</dbReference>
<evidence type="ECO:0000313" key="1">
    <source>
        <dbReference type="EMBL" id="GFP40452.1"/>
    </source>
</evidence>
<evidence type="ECO:0000313" key="2">
    <source>
        <dbReference type="Proteomes" id="UP000569018"/>
    </source>
</evidence>
<feature type="non-terminal residue" evidence="1">
    <location>
        <position position="1"/>
    </location>
</feature>